<feature type="transmembrane region" description="Helical" evidence="1">
    <location>
        <begin position="150"/>
        <end position="170"/>
    </location>
</feature>
<dbReference type="Pfam" id="PF00563">
    <property type="entry name" value="EAL"/>
    <property type="match status" value="1"/>
</dbReference>
<dbReference type="PATRIC" id="fig|1276220.3.peg.85"/>
<dbReference type="Gene3D" id="3.20.20.450">
    <property type="entry name" value="EAL domain"/>
    <property type="match status" value="1"/>
</dbReference>
<dbReference type="KEGG" id="stai:STAIW_v1c00840"/>
<keyword evidence="1" id="KW-0472">Membrane</keyword>
<dbReference type="STRING" id="1276220.STAIW_v1c00840"/>
<accession>S5LW06</accession>
<evidence type="ECO:0000313" key="3">
    <source>
        <dbReference type="EMBL" id="AGR40776.1"/>
    </source>
</evidence>
<reference evidence="3 4" key="1">
    <citation type="journal article" date="2013" name="Genome Biol. Evol.">
        <title>Comparison of metabolic capacities and inference of gene content evolution in mosquito-associated Spiroplasma diminutum and S. taiwanense.</title>
        <authorList>
            <person name="Lo W.S."/>
            <person name="Ku C."/>
            <person name="Chen L.L."/>
            <person name="Chang T.H."/>
            <person name="Kuo C.H."/>
        </authorList>
    </citation>
    <scope>NUCLEOTIDE SEQUENCE [LARGE SCALE GENOMIC DNA]</scope>
    <source>
        <strain evidence="3">CT-1</strain>
    </source>
</reference>
<feature type="domain" description="EAL" evidence="2">
    <location>
        <begin position="391"/>
        <end position="645"/>
    </location>
</feature>
<sequence length="648" mass="75328">MNFLISLIACFSYTTIMAFFYTIFWGLTRHLFIKLTIYYELFLGFVLGFFSCFSILIISLINEEQKNLELTVLLPTFLYWISIFFISIFSSIGILTCNILNLTLFSSLFPQYFGSINNNWTMTLIIISYLMPLFLNLIKHRFKNLSIWGNWSITTLTLLLVGLIWNFSIIKTQSGILNSVNLLFWLGSGYLTYAYIAIINQIYIHALKLQNIVTYENTYYLNFSSAHKQVLNNISINKVRHGVYLTYFISNFETFESKVNGNTKDFIVNSISTETYELIKTNFSNVTFFKPNYKTFAAFIPIEIKTDFKEKNNSHIHKVEEIMKKVNTKFKIKGYKISVKLKSICSYYGLHSNNLETLLDYNRYVEQNLVLNKDQNNVIVNPIEILNEQNKNKKIISLNEVANLNQFVTLFEPIFNLSINDFDSYFLNGLIDGVEINSDLFEEKFKLINDMGLTSLFLRFISLQALKKLSKQNKNILGKQIFLNYDSDFLSSTEFNVDEFILKLKTLKLDLSKLTFNFNLNKEVNDKVNLEKNIIKLKKYKIKISAFNFGSVDSDFTFLNIYKPEFIFLEADICKKINSIKENELIIKDCINISNKIEAKLIAINVDNYISYKKLKELGISLFTGELIGSSIEPKEIISEELKFLLSK</sequence>
<dbReference type="HOGENOM" id="CLU_412724_0_0_14"/>
<dbReference type="InterPro" id="IPR035919">
    <property type="entry name" value="EAL_sf"/>
</dbReference>
<evidence type="ECO:0000313" key="4">
    <source>
        <dbReference type="Proteomes" id="UP000014984"/>
    </source>
</evidence>
<dbReference type="OrthoDB" id="388025at2"/>
<dbReference type="RefSeq" id="WP_020833915.1">
    <property type="nucleotide sequence ID" value="NC_021846.1"/>
</dbReference>
<keyword evidence="1" id="KW-0812">Transmembrane</keyword>
<dbReference type="SUPFAM" id="SSF141868">
    <property type="entry name" value="EAL domain-like"/>
    <property type="match status" value="1"/>
</dbReference>
<feature type="transmembrane region" description="Helical" evidence="1">
    <location>
        <begin position="77"/>
        <end position="100"/>
    </location>
</feature>
<dbReference type="InterPro" id="IPR001633">
    <property type="entry name" value="EAL_dom"/>
</dbReference>
<dbReference type="eggNOG" id="COG2200">
    <property type="taxonomic scope" value="Bacteria"/>
</dbReference>
<keyword evidence="1" id="KW-1133">Transmembrane helix</keyword>
<dbReference type="AlphaFoldDB" id="S5LW06"/>
<evidence type="ECO:0000256" key="1">
    <source>
        <dbReference type="SAM" id="Phobius"/>
    </source>
</evidence>
<gene>
    <name evidence="3" type="ORF">STAIW_v1c00840</name>
</gene>
<feature type="transmembrane region" description="Helical" evidence="1">
    <location>
        <begin position="182"/>
        <end position="204"/>
    </location>
</feature>
<dbReference type="EMBL" id="CP005074">
    <property type="protein sequence ID" value="AGR40776.1"/>
    <property type="molecule type" value="Genomic_DNA"/>
</dbReference>
<dbReference type="PROSITE" id="PS50883">
    <property type="entry name" value="EAL"/>
    <property type="match status" value="1"/>
</dbReference>
<protein>
    <recommendedName>
        <fullName evidence="2">EAL domain-containing protein</fullName>
    </recommendedName>
</protein>
<name>S5LW06_9MOLU</name>
<proteinExistence type="predicted"/>
<feature type="transmembrane region" description="Helical" evidence="1">
    <location>
        <begin position="39"/>
        <end position="61"/>
    </location>
</feature>
<organism evidence="3 4">
    <name type="scientific">Spiroplasma taiwanense CT-1</name>
    <dbReference type="NCBI Taxonomy" id="1276220"/>
    <lineage>
        <taxon>Bacteria</taxon>
        <taxon>Bacillati</taxon>
        <taxon>Mycoplasmatota</taxon>
        <taxon>Mollicutes</taxon>
        <taxon>Entomoplasmatales</taxon>
        <taxon>Spiroplasmataceae</taxon>
        <taxon>Spiroplasma</taxon>
    </lineage>
</organism>
<feature type="transmembrane region" description="Helical" evidence="1">
    <location>
        <begin position="6"/>
        <end position="27"/>
    </location>
</feature>
<feature type="transmembrane region" description="Helical" evidence="1">
    <location>
        <begin position="120"/>
        <end position="138"/>
    </location>
</feature>
<dbReference type="Proteomes" id="UP000014984">
    <property type="component" value="Chromosome"/>
</dbReference>
<keyword evidence="4" id="KW-1185">Reference proteome</keyword>
<evidence type="ECO:0000259" key="2">
    <source>
        <dbReference type="PROSITE" id="PS50883"/>
    </source>
</evidence>